<dbReference type="GO" id="GO:1990414">
    <property type="term" value="P:replication-born double-strand break repair via sister chromatid exchange"/>
    <property type="evidence" value="ECO:0007669"/>
    <property type="project" value="TreeGrafter"/>
</dbReference>
<dbReference type="PANTHER" id="PTHR12585:SF73">
    <property type="entry name" value="SISTER CHROMATID COHESION 1 PROTEIN 2"/>
    <property type="match status" value="1"/>
</dbReference>
<dbReference type="PANTHER" id="PTHR12585">
    <property type="entry name" value="SCC1 / RAD21 FAMILY MEMBER"/>
    <property type="match status" value="1"/>
</dbReference>
<evidence type="ECO:0000256" key="2">
    <source>
        <dbReference type="ARBA" id="ARBA00009870"/>
    </source>
</evidence>
<dbReference type="InterPro" id="IPR039781">
    <property type="entry name" value="Rad21/Rec8-like"/>
</dbReference>
<comment type="similarity">
    <text evidence="2">Belongs to the rad21 family.</text>
</comment>
<name>A0AAQ3Q7X1_9LILI</name>
<proteinExistence type="inferred from homology"/>
<dbReference type="InterPro" id="IPR023093">
    <property type="entry name" value="ScpA-like_C"/>
</dbReference>
<accession>A0AAQ3Q7X1</accession>
<sequence>MFYSHSLLSRKGPLGTIWVAAHCFKKLKREQIDHTDISSSVGTNRRLFLALRVVFNPLFCNYCVMLKLRSHTNVKPLLLPDTFPDKIMPEIQISYRILAQLLLGIVRIFSKKVDYLYRDCNEALSCMRTSYANLQRTVKKAALTRRRNRSLEEKGDKKENHKGLSKDSFFAESLEIMCDPYHHVTISIPERLELDSFDLDVPDDDDAANNDPYEQSRPEDHLLNDHDKHFRDECIHGEPTRFHETNSHCFTPVNDVLPPYLMDTDLEFHEEYNLSSREIKEDNLEGDIRRDRQVQVKKSLAPIMTNDETEEQILAAQTMKIIDAGTMENVENLEMSAEPFVAHETLSNQENVPASTNEDAIATQSAKTHQKDSLPIMTIGESEEQIQPVEMMETIESDIVENVKNLDKLVEPLVSHETLSSDHIDVPACTSEDAIATHLTKTHQEDSLPCELGVSSPKLTVRTPSKKENRLRTPSKKENRPMLKKRKNLFDETIVLSNETLRNGIHDASSLVCKRRKAPHTFLDAWKWNRISNLKHNIMAPLIPCMALEVKVPFESSSFFSPPLNVPIDQHFKVAGEEKQMCTKSSEVSHSHECNETAIEVLPAEDTEVPITDHFSEMEINFSSHVSSDTGLNFMDQELASVEKYTYGQDNQWSSRTRFVAQYLYDKLSHRKGEEQKASLSLHQLMQGSKRSDCARFFYEILILKEHQCVDVDQDSPYSEIIISPTPKLVAEFKS</sequence>
<feature type="domain" description="Rad21/Rec8-like protein N-terminal" evidence="6">
    <location>
        <begin position="1"/>
        <end position="43"/>
    </location>
</feature>
<evidence type="ECO:0000256" key="3">
    <source>
        <dbReference type="ARBA" id="ARBA00023242"/>
    </source>
</evidence>
<dbReference type="GO" id="GO:0007062">
    <property type="term" value="P:sister chromatid cohesion"/>
    <property type="evidence" value="ECO:0007669"/>
    <property type="project" value="InterPro"/>
</dbReference>
<dbReference type="InterPro" id="IPR036390">
    <property type="entry name" value="WH_DNA-bd_sf"/>
</dbReference>
<protein>
    <submittedName>
        <fullName evidence="7">Sister chromatid cohesion 1 protein 3-like isoform X2</fullName>
    </submittedName>
</protein>
<dbReference type="GO" id="GO:0003682">
    <property type="term" value="F:chromatin binding"/>
    <property type="evidence" value="ECO:0007669"/>
    <property type="project" value="TreeGrafter"/>
</dbReference>
<feature type="region of interest" description="Disordered" evidence="4">
    <location>
        <begin position="448"/>
        <end position="479"/>
    </location>
</feature>
<keyword evidence="8" id="KW-1185">Reference proteome</keyword>
<dbReference type="EMBL" id="CP136892">
    <property type="protein sequence ID" value="WOL02436.1"/>
    <property type="molecule type" value="Genomic_DNA"/>
</dbReference>
<feature type="compositionally biased region" description="Acidic residues" evidence="4">
    <location>
        <begin position="199"/>
        <end position="208"/>
    </location>
</feature>
<feature type="domain" description="Rad21/Rec8-like protein C-terminal eukaryotic" evidence="5">
    <location>
        <begin position="676"/>
        <end position="729"/>
    </location>
</feature>
<evidence type="ECO:0000256" key="1">
    <source>
        <dbReference type="ARBA" id="ARBA00004123"/>
    </source>
</evidence>
<evidence type="ECO:0000259" key="6">
    <source>
        <dbReference type="Pfam" id="PF04825"/>
    </source>
</evidence>
<evidence type="ECO:0000256" key="4">
    <source>
        <dbReference type="SAM" id="MobiDB-lite"/>
    </source>
</evidence>
<dbReference type="Proteomes" id="UP001327560">
    <property type="component" value="Chromosome 3"/>
</dbReference>
<dbReference type="SUPFAM" id="SSF46785">
    <property type="entry name" value="Winged helix' DNA-binding domain"/>
    <property type="match status" value="1"/>
</dbReference>
<dbReference type="GO" id="GO:0008278">
    <property type="term" value="C:cohesin complex"/>
    <property type="evidence" value="ECO:0007669"/>
    <property type="project" value="InterPro"/>
</dbReference>
<evidence type="ECO:0000313" key="8">
    <source>
        <dbReference type="Proteomes" id="UP001327560"/>
    </source>
</evidence>
<gene>
    <name evidence="7" type="ORF">Cni_G11155</name>
</gene>
<evidence type="ECO:0000259" key="5">
    <source>
        <dbReference type="Pfam" id="PF04824"/>
    </source>
</evidence>
<reference evidence="7 8" key="1">
    <citation type="submission" date="2023-10" db="EMBL/GenBank/DDBJ databases">
        <title>Chromosome-scale genome assembly provides insights into flower coloration mechanisms of Canna indica.</title>
        <authorList>
            <person name="Li C."/>
        </authorList>
    </citation>
    <scope>NUCLEOTIDE SEQUENCE [LARGE SCALE GENOMIC DNA]</scope>
    <source>
        <tissue evidence="7">Flower</tissue>
    </source>
</reference>
<dbReference type="GO" id="GO:0005634">
    <property type="term" value="C:nucleus"/>
    <property type="evidence" value="ECO:0007669"/>
    <property type="project" value="UniProtKB-SubCell"/>
</dbReference>
<organism evidence="7 8">
    <name type="scientific">Canna indica</name>
    <name type="common">Indian-shot</name>
    <dbReference type="NCBI Taxonomy" id="4628"/>
    <lineage>
        <taxon>Eukaryota</taxon>
        <taxon>Viridiplantae</taxon>
        <taxon>Streptophyta</taxon>
        <taxon>Embryophyta</taxon>
        <taxon>Tracheophyta</taxon>
        <taxon>Spermatophyta</taxon>
        <taxon>Magnoliopsida</taxon>
        <taxon>Liliopsida</taxon>
        <taxon>Zingiberales</taxon>
        <taxon>Cannaceae</taxon>
        <taxon>Canna</taxon>
    </lineage>
</organism>
<feature type="domain" description="Rad21/Rec8-like protein N-terminal" evidence="6">
    <location>
        <begin position="87"/>
        <end position="142"/>
    </location>
</feature>
<keyword evidence="3" id="KW-0539">Nucleus</keyword>
<feature type="region of interest" description="Disordered" evidence="4">
    <location>
        <begin position="143"/>
        <end position="163"/>
    </location>
</feature>
<dbReference type="AlphaFoldDB" id="A0AAQ3Q7X1"/>
<evidence type="ECO:0000313" key="7">
    <source>
        <dbReference type="EMBL" id="WOL02436.1"/>
    </source>
</evidence>
<dbReference type="CDD" id="cd21793">
    <property type="entry name" value="Rad21_Rec8_M_AtSYN1-like"/>
    <property type="match status" value="1"/>
</dbReference>
<comment type="subcellular location">
    <subcellularLocation>
        <location evidence="1">Nucleus</location>
    </subcellularLocation>
</comment>
<dbReference type="Pfam" id="PF04825">
    <property type="entry name" value="Rad21_Rec8_N"/>
    <property type="match status" value="2"/>
</dbReference>
<feature type="compositionally biased region" description="Basic and acidic residues" evidence="4">
    <location>
        <begin position="214"/>
        <end position="224"/>
    </location>
</feature>
<dbReference type="InterPro" id="IPR006909">
    <property type="entry name" value="Rad21/Rec8_C_eu"/>
</dbReference>
<feature type="region of interest" description="Disordered" evidence="4">
    <location>
        <begin position="199"/>
        <end position="224"/>
    </location>
</feature>
<feature type="compositionally biased region" description="Basic and acidic residues" evidence="4">
    <location>
        <begin position="465"/>
        <end position="479"/>
    </location>
</feature>
<dbReference type="Pfam" id="PF04824">
    <property type="entry name" value="Rad21_Rec8"/>
    <property type="match status" value="1"/>
</dbReference>
<dbReference type="InterPro" id="IPR006910">
    <property type="entry name" value="Rad21_Rec8_N"/>
</dbReference>
<feature type="compositionally biased region" description="Basic and acidic residues" evidence="4">
    <location>
        <begin position="149"/>
        <end position="163"/>
    </location>
</feature>
<dbReference type="Gene3D" id="1.10.10.580">
    <property type="entry name" value="Structural maintenance of chromosome 1. Chain E"/>
    <property type="match status" value="1"/>
</dbReference>